<evidence type="ECO:0000259" key="13">
    <source>
        <dbReference type="PROSITE" id="PS50880"/>
    </source>
</evidence>
<sequence>MYIGRLGKGNHHDDGIYIMVKEIIDNAIDEYIMGHGRKVVVNISGNQVSVRDYGRGIPLGKIVECVSIINTGAKYNDEVFQFSVGLNGVGTKAVNALAHTFEVTSHRDGRYRRATFVRGVLQNEEEGEWKGRGGTLVRFVADPEIFRDYAIDLDFVRHRLWFYAYLNEGLTLTLNGEKFHSPNGLKDLLATEIRDAGLYDIVSFRDRNIQFAFSHTRSFGEVFFSFVNGQFTNDGGTHLSAFKEGILKGMNTFYKKSFQGADVRDGIVGAIAIKIQDPVFESQTKNKLGNTDIKSWIINIVKDAVVDFLFQNPEAADDLQEKILTNERIRKELSAVRKEAREKAKKISLKIPNLKDCKNHFGDGTPAGERSMIFITEGQSAAGSMVECRDVMSQAIFSLKGKPMNCFGAKREAIYTNDELYNITQALGVENDPENLRYSKVVLATDSDVDGLHIRNLMITFFLHFFDSLVLKERLFILETPLFRVRDKKRTFYCYDEAEKQRAIKEIGVKNAEITRFKGLGEISPKEFGQFIGDDIRLQEVNVEFISDVPDILRFFMGKNTPKRREYIMDNLVSEDEEKALQK</sequence>
<dbReference type="Gene3D" id="3.40.50.670">
    <property type="match status" value="1"/>
</dbReference>
<dbReference type="GO" id="GO:0046872">
    <property type="term" value="F:metal ion binding"/>
    <property type="evidence" value="ECO:0007669"/>
    <property type="project" value="UniProtKB-KW"/>
</dbReference>
<dbReference type="Proteomes" id="UP000233256">
    <property type="component" value="Unassembled WGS sequence"/>
</dbReference>
<keyword evidence="10 14" id="KW-0413">Isomerase</keyword>
<evidence type="ECO:0000256" key="5">
    <source>
        <dbReference type="ARBA" id="ARBA00022741"/>
    </source>
</evidence>
<dbReference type="CDD" id="cd00822">
    <property type="entry name" value="TopoII_Trans_DNA_gyrase"/>
    <property type="match status" value="1"/>
</dbReference>
<name>A0A2N1PKA4_9BACT</name>
<dbReference type="GO" id="GO:0003918">
    <property type="term" value="F:DNA topoisomerase type II (double strand cut, ATP-hydrolyzing) activity"/>
    <property type="evidence" value="ECO:0007669"/>
    <property type="project" value="UniProtKB-EC"/>
</dbReference>
<dbReference type="Gene3D" id="3.30.565.10">
    <property type="entry name" value="Histidine kinase-like ATPase, C-terminal domain"/>
    <property type="match status" value="1"/>
</dbReference>
<evidence type="ECO:0000256" key="12">
    <source>
        <dbReference type="SAM" id="Coils"/>
    </source>
</evidence>
<gene>
    <name evidence="14" type="ORF">CVV64_17375</name>
</gene>
<evidence type="ECO:0000313" key="15">
    <source>
        <dbReference type="Proteomes" id="UP000233256"/>
    </source>
</evidence>
<dbReference type="InterPro" id="IPR003594">
    <property type="entry name" value="HATPase_dom"/>
</dbReference>
<dbReference type="PRINTS" id="PR00418">
    <property type="entry name" value="TPI2FAMILY"/>
</dbReference>
<dbReference type="AlphaFoldDB" id="A0A2N1PKA4"/>
<evidence type="ECO:0000256" key="9">
    <source>
        <dbReference type="ARBA" id="ARBA00023125"/>
    </source>
</evidence>
<dbReference type="GO" id="GO:0006265">
    <property type="term" value="P:DNA topological change"/>
    <property type="evidence" value="ECO:0007669"/>
    <property type="project" value="InterPro"/>
</dbReference>
<dbReference type="GO" id="GO:0003677">
    <property type="term" value="F:DNA binding"/>
    <property type="evidence" value="ECO:0007669"/>
    <property type="project" value="UniProtKB-KW"/>
</dbReference>
<dbReference type="Gene3D" id="3.30.230.10">
    <property type="match status" value="1"/>
</dbReference>
<evidence type="ECO:0000256" key="7">
    <source>
        <dbReference type="ARBA" id="ARBA00022842"/>
    </source>
</evidence>
<dbReference type="Pfam" id="PF01751">
    <property type="entry name" value="Toprim"/>
    <property type="match status" value="1"/>
</dbReference>
<keyword evidence="6" id="KW-0067">ATP-binding</keyword>
<evidence type="ECO:0000313" key="14">
    <source>
        <dbReference type="EMBL" id="PKK88783.1"/>
    </source>
</evidence>
<keyword evidence="4" id="KW-0479">Metal-binding</keyword>
<dbReference type="PANTHER" id="PTHR45866:SF2">
    <property type="entry name" value="DNA TOPOISOMERASE (ATP-HYDROLYZING)"/>
    <property type="match status" value="1"/>
</dbReference>
<dbReference type="EMBL" id="PGXC01000035">
    <property type="protein sequence ID" value="PKK88783.1"/>
    <property type="molecule type" value="Genomic_DNA"/>
</dbReference>
<dbReference type="FunFam" id="3.40.50.670:FF:000006">
    <property type="entry name" value="DNA topoisomerase (ATP-hydrolyzing)"/>
    <property type="match status" value="1"/>
</dbReference>
<organism evidence="14 15">
    <name type="scientific">Candidatus Wallbacteria bacterium HGW-Wallbacteria-1</name>
    <dbReference type="NCBI Taxonomy" id="2013854"/>
    <lineage>
        <taxon>Bacteria</taxon>
        <taxon>Candidatus Walliibacteriota</taxon>
    </lineage>
</organism>
<evidence type="ECO:0000256" key="11">
    <source>
        <dbReference type="ARBA" id="ARBA00063644"/>
    </source>
</evidence>
<evidence type="ECO:0000256" key="3">
    <source>
        <dbReference type="ARBA" id="ARBA00012895"/>
    </source>
</evidence>
<dbReference type="SUPFAM" id="SSF56719">
    <property type="entry name" value="Type II DNA topoisomerase"/>
    <property type="match status" value="1"/>
</dbReference>
<dbReference type="InterPro" id="IPR013760">
    <property type="entry name" value="Topo_IIA-like_dom_sf"/>
</dbReference>
<dbReference type="Pfam" id="PF02518">
    <property type="entry name" value="HATPase_c"/>
    <property type="match status" value="1"/>
</dbReference>
<evidence type="ECO:0000256" key="2">
    <source>
        <dbReference type="ARBA" id="ARBA00001946"/>
    </source>
</evidence>
<comment type="catalytic activity">
    <reaction evidence="1">
        <text>ATP-dependent breakage, passage and rejoining of double-stranded DNA.</text>
        <dbReference type="EC" id="5.6.2.2"/>
    </reaction>
</comment>
<dbReference type="CDD" id="cd01030">
    <property type="entry name" value="TOPRIM_TopoIIA_like"/>
    <property type="match status" value="1"/>
</dbReference>
<dbReference type="InterPro" id="IPR001241">
    <property type="entry name" value="Topo_IIA"/>
</dbReference>
<dbReference type="SUPFAM" id="SSF55874">
    <property type="entry name" value="ATPase domain of HSP90 chaperone/DNA topoisomerase II/histidine kinase"/>
    <property type="match status" value="1"/>
</dbReference>
<evidence type="ECO:0000256" key="1">
    <source>
        <dbReference type="ARBA" id="ARBA00000185"/>
    </source>
</evidence>
<dbReference type="SMART" id="SM00433">
    <property type="entry name" value="TOP2c"/>
    <property type="match status" value="1"/>
</dbReference>
<keyword evidence="5" id="KW-0547">Nucleotide-binding</keyword>
<protein>
    <recommendedName>
        <fullName evidence="3">DNA topoisomerase (ATP-hydrolyzing)</fullName>
        <ecNumber evidence="3">5.6.2.2</ecNumber>
    </recommendedName>
</protein>
<evidence type="ECO:0000256" key="6">
    <source>
        <dbReference type="ARBA" id="ARBA00022840"/>
    </source>
</evidence>
<comment type="caution">
    <text evidence="14">The sequence shown here is derived from an EMBL/GenBank/DDBJ whole genome shotgun (WGS) entry which is preliminary data.</text>
</comment>
<keyword evidence="7" id="KW-0460">Magnesium</keyword>
<evidence type="ECO:0000256" key="4">
    <source>
        <dbReference type="ARBA" id="ARBA00022723"/>
    </source>
</evidence>
<evidence type="ECO:0000256" key="10">
    <source>
        <dbReference type="ARBA" id="ARBA00023235"/>
    </source>
</evidence>
<dbReference type="InterPro" id="IPR020568">
    <property type="entry name" value="Ribosomal_Su5_D2-typ_SF"/>
</dbReference>
<feature type="coiled-coil region" evidence="12">
    <location>
        <begin position="319"/>
        <end position="350"/>
    </location>
</feature>
<dbReference type="GO" id="GO:0005524">
    <property type="term" value="F:ATP binding"/>
    <property type="evidence" value="ECO:0007669"/>
    <property type="project" value="UniProtKB-KW"/>
</dbReference>
<dbReference type="SUPFAM" id="SSF54211">
    <property type="entry name" value="Ribosomal protein S5 domain 2-like"/>
    <property type="match status" value="1"/>
</dbReference>
<keyword evidence="9" id="KW-0238">DNA-binding</keyword>
<dbReference type="InterPro" id="IPR014721">
    <property type="entry name" value="Ribsml_uS5_D2-typ_fold_subgr"/>
</dbReference>
<dbReference type="InterPro" id="IPR013759">
    <property type="entry name" value="Topo_IIA_B_C"/>
</dbReference>
<dbReference type="InterPro" id="IPR013506">
    <property type="entry name" value="Topo_IIA_bsu_dom2"/>
</dbReference>
<keyword evidence="8" id="KW-0799">Topoisomerase</keyword>
<dbReference type="InterPro" id="IPR036890">
    <property type="entry name" value="HATPase_C_sf"/>
</dbReference>
<dbReference type="EC" id="5.6.2.2" evidence="3"/>
<comment type="subunit">
    <text evidence="11">Heterotetramer composed of ParC and ParE.</text>
</comment>
<comment type="cofactor">
    <cofactor evidence="2">
        <name>Mg(2+)</name>
        <dbReference type="ChEBI" id="CHEBI:18420"/>
    </cofactor>
</comment>
<feature type="domain" description="Toprim" evidence="13">
    <location>
        <begin position="371"/>
        <end position="481"/>
    </location>
</feature>
<dbReference type="PROSITE" id="PS50880">
    <property type="entry name" value="TOPRIM"/>
    <property type="match status" value="1"/>
</dbReference>
<keyword evidence="12" id="KW-0175">Coiled coil</keyword>
<dbReference type="InterPro" id="IPR006171">
    <property type="entry name" value="TOPRIM_dom"/>
</dbReference>
<reference evidence="14 15" key="1">
    <citation type="journal article" date="2017" name="ISME J.">
        <title>Potential for microbial H2 and metal transformations associated with novel bacteria and archaea in deep terrestrial subsurface sediments.</title>
        <authorList>
            <person name="Hernsdorf A.W."/>
            <person name="Amano Y."/>
            <person name="Miyakawa K."/>
            <person name="Ise K."/>
            <person name="Suzuki Y."/>
            <person name="Anantharaman K."/>
            <person name="Probst A."/>
            <person name="Burstein D."/>
            <person name="Thomas B.C."/>
            <person name="Banfield J.F."/>
        </authorList>
    </citation>
    <scope>NUCLEOTIDE SEQUENCE [LARGE SCALE GENOMIC DNA]</scope>
    <source>
        <strain evidence="14">HGW-Wallbacteria-1</strain>
    </source>
</reference>
<dbReference type="PANTHER" id="PTHR45866">
    <property type="entry name" value="DNA GYRASE/TOPOISOMERASE SUBUNIT B"/>
    <property type="match status" value="1"/>
</dbReference>
<dbReference type="Pfam" id="PF00204">
    <property type="entry name" value="DNA_gyraseB"/>
    <property type="match status" value="1"/>
</dbReference>
<proteinExistence type="predicted"/>
<evidence type="ECO:0000256" key="8">
    <source>
        <dbReference type="ARBA" id="ARBA00023029"/>
    </source>
</evidence>
<accession>A0A2N1PKA4</accession>
<dbReference type="SMART" id="SM00387">
    <property type="entry name" value="HATPase_c"/>
    <property type="match status" value="1"/>
</dbReference>